<dbReference type="EMBL" id="CAJVPT010015075">
    <property type="protein sequence ID" value="CAG8609326.1"/>
    <property type="molecule type" value="Genomic_DNA"/>
</dbReference>
<sequence>MTPNMRATATLYSLVLMRYERQVPEPARADFTKENVRSSILIPTKMQNKIIKEGENGKMTWVAEWAQVQVELIRCPNLMLGKYSRNSAQVLFPPQERVPLLTSTHTGEIPRRFLPFAHTSSDCEKTRNIRSES</sequence>
<keyword evidence="2" id="KW-1185">Reference proteome</keyword>
<evidence type="ECO:0000313" key="1">
    <source>
        <dbReference type="EMBL" id="CAG8609326.1"/>
    </source>
</evidence>
<dbReference type="Proteomes" id="UP000789525">
    <property type="component" value="Unassembled WGS sequence"/>
</dbReference>
<protein>
    <submittedName>
        <fullName evidence="1">1263_t:CDS:1</fullName>
    </submittedName>
</protein>
<comment type="caution">
    <text evidence="1">The sequence shown here is derived from an EMBL/GenBank/DDBJ whole genome shotgun (WGS) entry which is preliminary data.</text>
</comment>
<reference evidence="1" key="1">
    <citation type="submission" date="2021-06" db="EMBL/GenBank/DDBJ databases">
        <authorList>
            <person name="Kallberg Y."/>
            <person name="Tangrot J."/>
            <person name="Rosling A."/>
        </authorList>
    </citation>
    <scope>NUCLEOTIDE SEQUENCE</scope>
    <source>
        <strain evidence="1">CL356</strain>
    </source>
</reference>
<gene>
    <name evidence="1" type="ORF">ACOLOM_LOCUS6959</name>
</gene>
<accession>A0ACA9N030</accession>
<proteinExistence type="predicted"/>
<name>A0ACA9N030_9GLOM</name>
<organism evidence="1 2">
    <name type="scientific">Acaulospora colombiana</name>
    <dbReference type="NCBI Taxonomy" id="27376"/>
    <lineage>
        <taxon>Eukaryota</taxon>
        <taxon>Fungi</taxon>
        <taxon>Fungi incertae sedis</taxon>
        <taxon>Mucoromycota</taxon>
        <taxon>Glomeromycotina</taxon>
        <taxon>Glomeromycetes</taxon>
        <taxon>Diversisporales</taxon>
        <taxon>Acaulosporaceae</taxon>
        <taxon>Acaulospora</taxon>
    </lineage>
</organism>
<evidence type="ECO:0000313" key="2">
    <source>
        <dbReference type="Proteomes" id="UP000789525"/>
    </source>
</evidence>
<feature type="non-terminal residue" evidence="1">
    <location>
        <position position="133"/>
    </location>
</feature>